<comment type="function">
    <text evidence="7 8">Cell wall formation. Catalyzes the addition of glutamate to the nucleotide precursor UDP-N-acetylmuramoyl-L-alanine (UMA).</text>
</comment>
<dbReference type="NCBIfam" id="TIGR01087">
    <property type="entry name" value="murD"/>
    <property type="match status" value="1"/>
</dbReference>
<keyword evidence="7 8" id="KW-0573">Peptidoglycan synthesis</keyword>
<keyword evidence="7 8" id="KW-0961">Cell wall biogenesis/degradation</keyword>
<dbReference type="EMBL" id="CADCUD010000055">
    <property type="protein sequence ID" value="CAA9319531.1"/>
    <property type="molecule type" value="Genomic_DNA"/>
</dbReference>
<evidence type="ECO:0000259" key="10">
    <source>
        <dbReference type="Pfam" id="PF08245"/>
    </source>
</evidence>
<keyword evidence="5 7" id="KW-0547">Nucleotide-binding</keyword>
<keyword evidence="7 8" id="KW-0131">Cell cycle</keyword>
<keyword evidence="6 7" id="KW-0067">ATP-binding</keyword>
<comment type="pathway">
    <text evidence="2 7 8">Cell wall biogenesis; peptidoglycan biosynthesis.</text>
</comment>
<evidence type="ECO:0000256" key="7">
    <source>
        <dbReference type="HAMAP-Rule" id="MF_00639"/>
    </source>
</evidence>
<dbReference type="Pfam" id="PF02875">
    <property type="entry name" value="Mur_ligase_C"/>
    <property type="match status" value="1"/>
</dbReference>
<dbReference type="GO" id="GO:0005737">
    <property type="term" value="C:cytoplasm"/>
    <property type="evidence" value="ECO:0007669"/>
    <property type="project" value="UniProtKB-SubCell"/>
</dbReference>
<feature type="domain" description="Mur ligase C-terminal" evidence="9">
    <location>
        <begin position="336"/>
        <end position="460"/>
    </location>
</feature>
<feature type="binding site" evidence="7">
    <location>
        <begin position="130"/>
        <end position="136"/>
    </location>
    <ligand>
        <name>ATP</name>
        <dbReference type="ChEBI" id="CHEBI:30616"/>
    </ligand>
</feature>
<dbReference type="PANTHER" id="PTHR43692">
    <property type="entry name" value="UDP-N-ACETYLMURAMOYLALANINE--D-GLUTAMATE LIGASE"/>
    <property type="match status" value="1"/>
</dbReference>
<name>A0A6J4KZ05_9ACTN</name>
<dbReference type="GO" id="GO:0051301">
    <property type="term" value="P:cell division"/>
    <property type="evidence" value="ECO:0007669"/>
    <property type="project" value="UniProtKB-KW"/>
</dbReference>
<dbReference type="Gene3D" id="3.40.50.720">
    <property type="entry name" value="NAD(P)-binding Rossmann-like Domain"/>
    <property type="match status" value="1"/>
</dbReference>
<dbReference type="Pfam" id="PF08245">
    <property type="entry name" value="Mur_ligase_M"/>
    <property type="match status" value="1"/>
</dbReference>
<dbReference type="SUPFAM" id="SSF53244">
    <property type="entry name" value="MurD-like peptide ligases, peptide-binding domain"/>
    <property type="match status" value="1"/>
</dbReference>
<dbReference type="InterPro" id="IPR005762">
    <property type="entry name" value="MurD"/>
</dbReference>
<evidence type="ECO:0000259" key="9">
    <source>
        <dbReference type="Pfam" id="PF02875"/>
    </source>
</evidence>
<dbReference type="GO" id="GO:0005524">
    <property type="term" value="F:ATP binding"/>
    <property type="evidence" value="ECO:0007669"/>
    <property type="project" value="UniProtKB-UniRule"/>
</dbReference>
<evidence type="ECO:0000256" key="8">
    <source>
        <dbReference type="RuleBase" id="RU003664"/>
    </source>
</evidence>
<dbReference type="GO" id="GO:0009252">
    <property type="term" value="P:peptidoglycan biosynthetic process"/>
    <property type="evidence" value="ECO:0007669"/>
    <property type="project" value="UniProtKB-UniRule"/>
</dbReference>
<sequence>MTGALDRLSRGDPWDSVRVAVAGFGVSGFGAADALVQMGAQVSVHEDRESDELTEQAALLSLLGASTHLGPGSTALLPDDVDLVVTSPGWPPRAPMLAQARERGIPIWGEVELAWRLRGPDAAPWLCVTGSNGKTTTVQMVDAICRAAGLRSAAVGNVGIPVVQAVMDPAGYDVLAVELSSFQLHWISTMSPHASAVLNVAPDHLDWYDGSMEAYVRDKGAIYERTQVACVYNVADPVTEQLVRDAEVVEGCRAVGFTLGIPRPGMVGVVEDVLADRAFVTRAHDNAAELGLVSDVHPPAPHNVENALAAAALARAIGVDQRAVRDGLRGFRLDAHRIAEVAFADGVCWIDDSKATNTAAATASLLAYEPVVWVAGGLGKGADFDALVQRVAQRLRGAVLLGRDAPLIAAALARHAPDVPVIEVGGGEDGSGQVAQVMERVVDAAAGLARSGDTVLLAPGCASQDMFSDYGARGDAFAAAVRARTGGGTG</sequence>
<evidence type="ECO:0000256" key="1">
    <source>
        <dbReference type="ARBA" id="ARBA00004496"/>
    </source>
</evidence>
<dbReference type="Gene3D" id="3.90.190.20">
    <property type="entry name" value="Mur ligase, C-terminal domain"/>
    <property type="match status" value="1"/>
</dbReference>
<dbReference type="GO" id="GO:0008764">
    <property type="term" value="F:UDP-N-acetylmuramoylalanine-D-glutamate ligase activity"/>
    <property type="evidence" value="ECO:0007669"/>
    <property type="project" value="UniProtKB-UniRule"/>
</dbReference>
<dbReference type="EC" id="6.3.2.9" evidence="7 8"/>
<proteinExistence type="inferred from homology"/>
<dbReference type="InterPro" id="IPR013221">
    <property type="entry name" value="Mur_ligase_cen"/>
</dbReference>
<dbReference type="InterPro" id="IPR036615">
    <property type="entry name" value="Mur_ligase_C_dom_sf"/>
</dbReference>
<comment type="catalytic activity">
    <reaction evidence="7 8">
        <text>UDP-N-acetyl-alpha-D-muramoyl-L-alanine + D-glutamate + ATP = UDP-N-acetyl-alpha-D-muramoyl-L-alanyl-D-glutamate + ADP + phosphate + H(+)</text>
        <dbReference type="Rhea" id="RHEA:16429"/>
        <dbReference type="ChEBI" id="CHEBI:15378"/>
        <dbReference type="ChEBI" id="CHEBI:29986"/>
        <dbReference type="ChEBI" id="CHEBI:30616"/>
        <dbReference type="ChEBI" id="CHEBI:43474"/>
        <dbReference type="ChEBI" id="CHEBI:83898"/>
        <dbReference type="ChEBI" id="CHEBI:83900"/>
        <dbReference type="ChEBI" id="CHEBI:456216"/>
        <dbReference type="EC" id="6.3.2.9"/>
    </reaction>
</comment>
<dbReference type="InterPro" id="IPR004101">
    <property type="entry name" value="Mur_ligase_C"/>
</dbReference>
<evidence type="ECO:0000313" key="11">
    <source>
        <dbReference type="EMBL" id="CAA9319531.1"/>
    </source>
</evidence>
<keyword evidence="4 7" id="KW-0436">Ligase</keyword>
<keyword evidence="7 8" id="KW-0133">Cell shape</keyword>
<evidence type="ECO:0000256" key="4">
    <source>
        <dbReference type="ARBA" id="ARBA00022598"/>
    </source>
</evidence>
<feature type="domain" description="Mur ligase central" evidence="10">
    <location>
        <begin position="128"/>
        <end position="314"/>
    </location>
</feature>
<organism evidence="11">
    <name type="scientific">uncultured Nocardioidaceae bacterium</name>
    <dbReference type="NCBI Taxonomy" id="253824"/>
    <lineage>
        <taxon>Bacteria</taxon>
        <taxon>Bacillati</taxon>
        <taxon>Actinomycetota</taxon>
        <taxon>Actinomycetes</taxon>
        <taxon>Propionibacteriales</taxon>
        <taxon>Nocardioidaceae</taxon>
        <taxon>environmental samples</taxon>
    </lineage>
</organism>
<gene>
    <name evidence="7" type="primary">murD</name>
    <name evidence="11" type="ORF">AVDCRST_MAG46-744</name>
</gene>
<dbReference type="PANTHER" id="PTHR43692:SF1">
    <property type="entry name" value="UDP-N-ACETYLMURAMOYLALANINE--D-GLUTAMATE LIGASE"/>
    <property type="match status" value="1"/>
</dbReference>
<protein>
    <recommendedName>
        <fullName evidence="7 8">UDP-N-acetylmuramoylalanine--D-glutamate ligase</fullName>
        <ecNumber evidence="7 8">6.3.2.9</ecNumber>
    </recommendedName>
    <alternativeName>
        <fullName evidence="7">D-glutamic acid-adding enzyme</fullName>
    </alternativeName>
    <alternativeName>
        <fullName evidence="7">UDP-N-acetylmuramoyl-L-alanyl-D-glutamate synthetase</fullName>
    </alternativeName>
</protein>
<evidence type="ECO:0000256" key="2">
    <source>
        <dbReference type="ARBA" id="ARBA00004752"/>
    </source>
</evidence>
<evidence type="ECO:0000256" key="5">
    <source>
        <dbReference type="ARBA" id="ARBA00022741"/>
    </source>
</evidence>
<dbReference type="GO" id="GO:0071555">
    <property type="term" value="P:cell wall organization"/>
    <property type="evidence" value="ECO:0007669"/>
    <property type="project" value="UniProtKB-KW"/>
</dbReference>
<keyword evidence="3 7" id="KW-0963">Cytoplasm</keyword>
<dbReference type="SUPFAM" id="SSF51984">
    <property type="entry name" value="MurCD N-terminal domain"/>
    <property type="match status" value="1"/>
</dbReference>
<evidence type="ECO:0000256" key="6">
    <source>
        <dbReference type="ARBA" id="ARBA00022840"/>
    </source>
</evidence>
<dbReference type="HAMAP" id="MF_00639">
    <property type="entry name" value="MurD"/>
    <property type="match status" value="1"/>
</dbReference>
<dbReference type="InterPro" id="IPR036565">
    <property type="entry name" value="Mur-like_cat_sf"/>
</dbReference>
<comment type="similarity">
    <text evidence="7">Belongs to the MurCDEF family.</text>
</comment>
<reference evidence="11" key="1">
    <citation type="submission" date="2020-02" db="EMBL/GenBank/DDBJ databases">
        <authorList>
            <person name="Meier V. D."/>
        </authorList>
    </citation>
    <scope>NUCLEOTIDE SEQUENCE</scope>
    <source>
        <strain evidence="11">AVDCRST_MAG46</strain>
    </source>
</reference>
<dbReference type="Gene3D" id="3.40.1190.10">
    <property type="entry name" value="Mur-like, catalytic domain"/>
    <property type="match status" value="1"/>
</dbReference>
<dbReference type="SUPFAM" id="SSF53623">
    <property type="entry name" value="MurD-like peptide ligases, catalytic domain"/>
    <property type="match status" value="1"/>
</dbReference>
<dbReference type="GO" id="GO:0008360">
    <property type="term" value="P:regulation of cell shape"/>
    <property type="evidence" value="ECO:0007669"/>
    <property type="project" value="UniProtKB-KW"/>
</dbReference>
<keyword evidence="7 8" id="KW-0132">Cell division</keyword>
<dbReference type="Pfam" id="PF21799">
    <property type="entry name" value="MurD-like_N"/>
    <property type="match status" value="1"/>
</dbReference>
<evidence type="ECO:0000256" key="3">
    <source>
        <dbReference type="ARBA" id="ARBA00022490"/>
    </source>
</evidence>
<dbReference type="AlphaFoldDB" id="A0A6J4KZ05"/>
<comment type="subcellular location">
    <subcellularLocation>
        <location evidence="1 7 8">Cytoplasm</location>
    </subcellularLocation>
</comment>
<accession>A0A6J4KZ05</accession>
<dbReference type="UniPathway" id="UPA00219"/>